<evidence type="ECO:0000313" key="5">
    <source>
        <dbReference type="Proteomes" id="UP000218934"/>
    </source>
</evidence>
<dbReference type="KEGG" id="rdi:CMV14_24575"/>
<dbReference type="InterPro" id="IPR003399">
    <property type="entry name" value="Mce/MlaD"/>
</dbReference>
<keyword evidence="2" id="KW-0472">Membrane</keyword>
<dbReference type="OrthoDB" id="9808689at2"/>
<protein>
    <submittedName>
        <fullName evidence="4">MCE family protein</fullName>
    </submittedName>
</protein>
<keyword evidence="5" id="KW-1185">Reference proteome</keyword>
<keyword evidence="2" id="KW-0812">Transmembrane</keyword>
<feature type="transmembrane region" description="Helical" evidence="2">
    <location>
        <begin position="7"/>
        <end position="29"/>
    </location>
</feature>
<dbReference type="EMBL" id="NWUF01000040">
    <property type="protein sequence ID" value="PCE39924.1"/>
    <property type="molecule type" value="Genomic_DNA"/>
</dbReference>
<dbReference type="AlphaFoldDB" id="A0A2A4FQC8"/>
<feature type="compositionally biased region" description="Basic and acidic residues" evidence="1">
    <location>
        <begin position="303"/>
        <end position="313"/>
    </location>
</feature>
<feature type="domain" description="Mce/MlaD" evidence="3">
    <location>
        <begin position="37"/>
        <end position="110"/>
    </location>
</feature>
<evidence type="ECO:0000259" key="3">
    <source>
        <dbReference type="Pfam" id="PF02470"/>
    </source>
</evidence>
<dbReference type="RefSeq" id="WP_009824042.1">
    <property type="nucleotide sequence ID" value="NZ_CP023451.1"/>
</dbReference>
<feature type="compositionally biased region" description="Basic and acidic residues" evidence="1">
    <location>
        <begin position="276"/>
        <end position="296"/>
    </location>
</feature>
<feature type="region of interest" description="Disordered" evidence="1">
    <location>
        <begin position="272"/>
        <end position="313"/>
    </location>
</feature>
<name>A0A2A4FQC8_9SPHN</name>
<organism evidence="4 5">
    <name type="scientific">Rhizorhabdus dicambivorans</name>
    <dbReference type="NCBI Taxonomy" id="1850238"/>
    <lineage>
        <taxon>Bacteria</taxon>
        <taxon>Pseudomonadati</taxon>
        <taxon>Pseudomonadota</taxon>
        <taxon>Alphaproteobacteria</taxon>
        <taxon>Sphingomonadales</taxon>
        <taxon>Sphingomonadaceae</taxon>
        <taxon>Rhizorhabdus</taxon>
    </lineage>
</organism>
<sequence length="313" mass="33815">METRSNWLKVSLVVGLLIAAVIGFTLWLIQSREADGATYEVQFKQSVDGVQIGSGVNLLGVPVGKVTQVRLQPSNPGTVMVRFVLTKDILLHRGVTASIDKSFFDGSAEISLAGSNKREPALTVQAGQPFPLVPVKTGGLLSGDLNPGEMIAKISSGAESISKKLDPAGQRSIEERLGQLALRSRDWKSDASQIAAEVLQEDRIHSLGNVMARAGDDAERLRLRLEASRGGLRDSLGRPLHDAEGKARSLGLSIAHARPRIRQLEGDAQQIAETARSVREPVRRVGDAAKKIDREGLGSPKLPDYRPTTEERK</sequence>
<comment type="caution">
    <text evidence="4">The sequence shown here is derived from an EMBL/GenBank/DDBJ whole genome shotgun (WGS) entry which is preliminary data.</text>
</comment>
<evidence type="ECO:0000256" key="2">
    <source>
        <dbReference type="SAM" id="Phobius"/>
    </source>
</evidence>
<reference evidence="4 5" key="1">
    <citation type="submission" date="2017-09" db="EMBL/GenBank/DDBJ databases">
        <title>The Catabolism of 3,6-Dichlorosalicylic acid is Initiated by the Cytochrome P450 Monooxygenase DsmABC in Rhizorhabdus dicambivorans Ndbn-20.</title>
        <authorList>
            <person name="Na L."/>
        </authorList>
    </citation>
    <scope>NUCLEOTIDE SEQUENCE [LARGE SCALE GENOMIC DNA]</scope>
    <source>
        <strain evidence="4 5">Ndbn-20m</strain>
    </source>
</reference>
<dbReference type="Proteomes" id="UP000218934">
    <property type="component" value="Unassembled WGS sequence"/>
</dbReference>
<accession>A0A2A4FQC8</accession>
<dbReference type="PANTHER" id="PTHR36698">
    <property type="entry name" value="BLL5892 PROTEIN"/>
    <property type="match status" value="1"/>
</dbReference>
<evidence type="ECO:0000313" key="4">
    <source>
        <dbReference type="EMBL" id="PCE39924.1"/>
    </source>
</evidence>
<gene>
    <name evidence="4" type="ORF">COO09_22965</name>
</gene>
<dbReference type="PANTHER" id="PTHR36698:SF3">
    <property type="entry name" value="ABC-TYPE TRANSPORT AUXILIARY LIPOPROTEIN COMPONENT DOMAIN-CONTAINING PROTEIN"/>
    <property type="match status" value="1"/>
</dbReference>
<keyword evidence="2" id="KW-1133">Transmembrane helix</keyword>
<evidence type="ECO:0000256" key="1">
    <source>
        <dbReference type="SAM" id="MobiDB-lite"/>
    </source>
</evidence>
<proteinExistence type="predicted"/>
<dbReference type="Pfam" id="PF02470">
    <property type="entry name" value="MlaD"/>
    <property type="match status" value="1"/>
</dbReference>